<dbReference type="EMBL" id="BMAU01021261">
    <property type="protein sequence ID" value="GFY06665.1"/>
    <property type="molecule type" value="Genomic_DNA"/>
</dbReference>
<evidence type="ECO:0000313" key="2">
    <source>
        <dbReference type="EMBL" id="GFY06665.1"/>
    </source>
</evidence>
<proteinExistence type="predicted"/>
<keyword evidence="3" id="KW-1185">Reference proteome</keyword>
<dbReference type="Proteomes" id="UP000887159">
    <property type="component" value="Unassembled WGS sequence"/>
</dbReference>
<evidence type="ECO:0000256" key="1">
    <source>
        <dbReference type="SAM" id="MobiDB-lite"/>
    </source>
</evidence>
<feature type="region of interest" description="Disordered" evidence="1">
    <location>
        <begin position="166"/>
        <end position="195"/>
    </location>
</feature>
<accession>A0A8X6VHX7</accession>
<organism evidence="2 3">
    <name type="scientific">Trichonephila clavipes</name>
    <name type="common">Golden silk orbweaver</name>
    <name type="synonym">Nephila clavipes</name>
    <dbReference type="NCBI Taxonomy" id="2585209"/>
    <lineage>
        <taxon>Eukaryota</taxon>
        <taxon>Metazoa</taxon>
        <taxon>Ecdysozoa</taxon>
        <taxon>Arthropoda</taxon>
        <taxon>Chelicerata</taxon>
        <taxon>Arachnida</taxon>
        <taxon>Araneae</taxon>
        <taxon>Araneomorphae</taxon>
        <taxon>Entelegynae</taxon>
        <taxon>Araneoidea</taxon>
        <taxon>Nephilidae</taxon>
        <taxon>Trichonephila</taxon>
    </lineage>
</organism>
<comment type="caution">
    <text evidence="2">The sequence shown here is derived from an EMBL/GenBank/DDBJ whole genome shotgun (WGS) entry which is preliminary data.</text>
</comment>
<feature type="compositionally biased region" description="Basic residues" evidence="1">
    <location>
        <begin position="180"/>
        <end position="195"/>
    </location>
</feature>
<evidence type="ECO:0000313" key="3">
    <source>
        <dbReference type="Proteomes" id="UP000887159"/>
    </source>
</evidence>
<feature type="compositionally biased region" description="Basic and acidic residues" evidence="1">
    <location>
        <begin position="166"/>
        <end position="179"/>
    </location>
</feature>
<sequence>MEEAPHTITPSRQDIKWRTISLLKSGRFQIKRDDITPNATARRRRCNGLNNISSCSLSHLLMIIAISNVPVDRRIVDKNTHRKLKLKQKGLGGRGELTDNFIDKLQNYYGIAIRSNVNNNRMQRAHMTVIQFNKGFRGLLDVLNQTQVQVGVNTVRGFTQIDEERVNESKRHSLREEKNSRKRNRSRKKKKISQI</sequence>
<name>A0A8X6VHX7_TRICX</name>
<gene>
    <name evidence="2" type="ORF">TNCV_3525211</name>
</gene>
<protein>
    <submittedName>
        <fullName evidence="2">Uncharacterized protein</fullName>
    </submittedName>
</protein>
<reference evidence="2" key="1">
    <citation type="submission" date="2020-08" db="EMBL/GenBank/DDBJ databases">
        <title>Multicomponent nature underlies the extraordinary mechanical properties of spider dragline silk.</title>
        <authorList>
            <person name="Kono N."/>
            <person name="Nakamura H."/>
            <person name="Mori M."/>
            <person name="Yoshida Y."/>
            <person name="Ohtoshi R."/>
            <person name="Malay A.D."/>
            <person name="Moran D.A.P."/>
            <person name="Tomita M."/>
            <person name="Numata K."/>
            <person name="Arakawa K."/>
        </authorList>
    </citation>
    <scope>NUCLEOTIDE SEQUENCE</scope>
</reference>
<dbReference type="AlphaFoldDB" id="A0A8X6VHX7"/>